<evidence type="ECO:0000313" key="2">
    <source>
        <dbReference type="Proteomes" id="UP000886998"/>
    </source>
</evidence>
<comment type="caution">
    <text evidence="1">The sequence shown here is derived from an EMBL/GenBank/DDBJ whole genome shotgun (WGS) entry which is preliminary data.</text>
</comment>
<keyword evidence="2" id="KW-1185">Reference proteome</keyword>
<sequence length="106" mass="12386">MEDSKLSAQRFMRLARCFIPRGRYRNAFIVLLFQHFDGINCQLVASHFWHLVTFGGKVACFDRPASTFRTPNEHWLTTTLSPGNENKRTSETLKCSFPIIDLYDWI</sequence>
<protein>
    <submittedName>
        <fullName evidence="1">Uncharacterized protein</fullName>
    </submittedName>
</protein>
<accession>A0A8X7C3J3</accession>
<organism evidence="1 2">
    <name type="scientific">Trichonephila inaurata madagascariensis</name>
    <dbReference type="NCBI Taxonomy" id="2747483"/>
    <lineage>
        <taxon>Eukaryota</taxon>
        <taxon>Metazoa</taxon>
        <taxon>Ecdysozoa</taxon>
        <taxon>Arthropoda</taxon>
        <taxon>Chelicerata</taxon>
        <taxon>Arachnida</taxon>
        <taxon>Araneae</taxon>
        <taxon>Araneomorphae</taxon>
        <taxon>Entelegynae</taxon>
        <taxon>Araneoidea</taxon>
        <taxon>Nephilidae</taxon>
        <taxon>Trichonephila</taxon>
        <taxon>Trichonephila inaurata</taxon>
    </lineage>
</organism>
<dbReference type="EMBL" id="BMAV01009764">
    <property type="protein sequence ID" value="GFY54210.1"/>
    <property type="molecule type" value="Genomic_DNA"/>
</dbReference>
<reference evidence="1" key="1">
    <citation type="submission" date="2020-08" db="EMBL/GenBank/DDBJ databases">
        <title>Multicomponent nature underlies the extraordinary mechanical properties of spider dragline silk.</title>
        <authorList>
            <person name="Kono N."/>
            <person name="Nakamura H."/>
            <person name="Mori M."/>
            <person name="Yoshida Y."/>
            <person name="Ohtoshi R."/>
            <person name="Malay A.D."/>
            <person name="Moran D.A.P."/>
            <person name="Tomita M."/>
            <person name="Numata K."/>
            <person name="Arakawa K."/>
        </authorList>
    </citation>
    <scope>NUCLEOTIDE SEQUENCE</scope>
</reference>
<dbReference type="Proteomes" id="UP000886998">
    <property type="component" value="Unassembled WGS sequence"/>
</dbReference>
<dbReference type="AlphaFoldDB" id="A0A8X7C3J3"/>
<gene>
    <name evidence="1" type="ORF">TNIN_347791</name>
</gene>
<evidence type="ECO:0000313" key="1">
    <source>
        <dbReference type="EMBL" id="GFY54210.1"/>
    </source>
</evidence>
<name>A0A8X7C3J3_9ARAC</name>
<proteinExistence type="predicted"/>